<feature type="non-terminal residue" evidence="2">
    <location>
        <position position="72"/>
    </location>
</feature>
<dbReference type="OrthoDB" id="7554598at2759"/>
<reference evidence="2" key="1">
    <citation type="submission" date="2020-07" db="EMBL/GenBank/DDBJ databases">
        <authorList>
            <person name="Nazaruddin N."/>
        </authorList>
    </citation>
    <scope>NUCLEOTIDE SEQUENCE</scope>
</reference>
<accession>A0A6V7HJV1</accession>
<keyword evidence="1" id="KW-0812">Transmembrane</keyword>
<feature type="transmembrane region" description="Helical" evidence="1">
    <location>
        <begin position="36"/>
        <end position="56"/>
    </location>
</feature>
<protein>
    <submittedName>
        <fullName evidence="2">Uncharacterized protein</fullName>
    </submittedName>
</protein>
<dbReference type="AlphaFoldDB" id="A0A6V7HJV1"/>
<evidence type="ECO:0000313" key="3">
    <source>
        <dbReference type="Proteomes" id="UP000752696"/>
    </source>
</evidence>
<keyword evidence="3" id="KW-1185">Reference proteome</keyword>
<gene>
    <name evidence="2" type="ORF">MHI_LOCUS972092</name>
</gene>
<evidence type="ECO:0000256" key="1">
    <source>
        <dbReference type="SAM" id="Phobius"/>
    </source>
</evidence>
<sequence length="72" mass="8490">MNPNFNIYKMSLQQINSQINQVKTEQRIRTLKQTGLFTLQILDYISIGAIILYILYKCKCCQSLSKCIRTHY</sequence>
<keyword evidence="1" id="KW-1133">Transmembrane helix</keyword>
<name>A0A6V7HJV1_9HYME</name>
<dbReference type="EMBL" id="CAJDYZ010013176">
    <property type="protein sequence ID" value="CAD1480937.1"/>
    <property type="molecule type" value="Genomic_DNA"/>
</dbReference>
<evidence type="ECO:0000313" key="2">
    <source>
        <dbReference type="EMBL" id="CAD1480937.1"/>
    </source>
</evidence>
<dbReference type="Proteomes" id="UP000752696">
    <property type="component" value="Unassembled WGS sequence"/>
</dbReference>
<proteinExistence type="predicted"/>
<keyword evidence="1" id="KW-0472">Membrane</keyword>
<organism evidence="2 3">
    <name type="scientific">Heterotrigona itama</name>
    <dbReference type="NCBI Taxonomy" id="395501"/>
    <lineage>
        <taxon>Eukaryota</taxon>
        <taxon>Metazoa</taxon>
        <taxon>Ecdysozoa</taxon>
        <taxon>Arthropoda</taxon>
        <taxon>Hexapoda</taxon>
        <taxon>Insecta</taxon>
        <taxon>Pterygota</taxon>
        <taxon>Neoptera</taxon>
        <taxon>Endopterygota</taxon>
        <taxon>Hymenoptera</taxon>
        <taxon>Apocrita</taxon>
        <taxon>Aculeata</taxon>
        <taxon>Apoidea</taxon>
        <taxon>Anthophila</taxon>
        <taxon>Apidae</taxon>
        <taxon>Heterotrigona</taxon>
    </lineage>
</organism>
<comment type="caution">
    <text evidence="2">The sequence shown here is derived from an EMBL/GenBank/DDBJ whole genome shotgun (WGS) entry which is preliminary data.</text>
</comment>